<sequence>MPASDMMKALVFRPPSQSLTVEDVPVPVPGPNQILIKVKAVALNTVDVMNVDHPIALQDIRVVGTDFAGVVERIGEDLKDLEDPRVIIGARVAGFVQGANSANDRPGAYAEYVVTDYDLTWKVADSVPLENAATISMCGLTAAQGLFYRLGFLCPFYGTPTFGDVDVPVNVLIYGATTNVGLLAAQLVRIAENRAGKKVRLIGAASASKHTLLKEAPYRYDVLVDYRNSNWPERVREATGGSGVLYAIDAVSVGPTVAAVESTLSPRGRFAAYRTPTVGRFDMTVLKIKPVVGPVWEGLGVEIGYHGVTLPANPEARRFAAAFFKYIGQGPTSGSNVLQSVPIRLMPGGLDQIHSDGFAVLRNSPLASNAGSDKKIEPHLQPISMEKLVYNI</sequence>
<dbReference type="Proteomes" id="UP001177260">
    <property type="component" value="Unassembled WGS sequence"/>
</dbReference>
<keyword evidence="2" id="KW-1185">Reference proteome</keyword>
<accession>A0ACC3B0S8</accession>
<name>A0ACC3B0S8_9EURO</name>
<gene>
    <name evidence="1" type="ORF">N8T08_006102</name>
</gene>
<dbReference type="EMBL" id="JAOPJF010000037">
    <property type="protein sequence ID" value="KAK1143702.1"/>
    <property type="molecule type" value="Genomic_DNA"/>
</dbReference>
<evidence type="ECO:0000313" key="2">
    <source>
        <dbReference type="Proteomes" id="UP001177260"/>
    </source>
</evidence>
<comment type="caution">
    <text evidence="1">The sequence shown here is derived from an EMBL/GenBank/DDBJ whole genome shotgun (WGS) entry which is preliminary data.</text>
</comment>
<protein>
    <submittedName>
        <fullName evidence="1">Uncharacterized protein</fullName>
    </submittedName>
</protein>
<reference evidence="1 2" key="1">
    <citation type="journal article" date="2023" name="ACS Omega">
        <title>Identification of the Neoaspergillic Acid Biosynthesis Gene Cluster by Establishing an In Vitro CRISPR-Ribonucleoprotein Genetic System in Aspergillus melleus.</title>
        <authorList>
            <person name="Yuan B."/>
            <person name="Grau M.F."/>
            <person name="Murata R.M."/>
            <person name="Torok T."/>
            <person name="Venkateswaran K."/>
            <person name="Stajich J.E."/>
            <person name="Wang C.C.C."/>
        </authorList>
    </citation>
    <scope>NUCLEOTIDE SEQUENCE [LARGE SCALE GENOMIC DNA]</scope>
    <source>
        <strain evidence="1 2">IMV 1140</strain>
    </source>
</reference>
<evidence type="ECO:0000313" key="1">
    <source>
        <dbReference type="EMBL" id="KAK1143702.1"/>
    </source>
</evidence>
<organism evidence="1 2">
    <name type="scientific">Aspergillus melleus</name>
    <dbReference type="NCBI Taxonomy" id="138277"/>
    <lineage>
        <taxon>Eukaryota</taxon>
        <taxon>Fungi</taxon>
        <taxon>Dikarya</taxon>
        <taxon>Ascomycota</taxon>
        <taxon>Pezizomycotina</taxon>
        <taxon>Eurotiomycetes</taxon>
        <taxon>Eurotiomycetidae</taxon>
        <taxon>Eurotiales</taxon>
        <taxon>Aspergillaceae</taxon>
        <taxon>Aspergillus</taxon>
        <taxon>Aspergillus subgen. Circumdati</taxon>
    </lineage>
</organism>
<proteinExistence type="predicted"/>